<dbReference type="Pfam" id="PF03551">
    <property type="entry name" value="PadR"/>
    <property type="match status" value="1"/>
</dbReference>
<dbReference type="SUPFAM" id="SSF46785">
    <property type="entry name" value="Winged helix' DNA-binding domain"/>
    <property type="match status" value="1"/>
</dbReference>
<proteinExistence type="predicted"/>
<protein>
    <submittedName>
        <fullName evidence="2">PadR family transcriptional regulator</fullName>
    </submittedName>
</protein>
<feature type="domain" description="Transcription regulator PadR N-terminal" evidence="1">
    <location>
        <begin position="14"/>
        <end position="82"/>
    </location>
</feature>
<comment type="caution">
    <text evidence="2">The sequence shown here is derived from an EMBL/GenBank/DDBJ whole genome shotgun (WGS) entry which is preliminary data.</text>
</comment>
<sequence length="105" mass="12172">MSYPISSSLLDGIVLAVVERESTYGYRITQDVQKVLDISESTLYPVLRRLMKDGCLTTYDQAYAGRNRRYYQITEHGRAALRQHRIDWQNYRSGIDTIFFGGVNE</sequence>
<keyword evidence="3" id="KW-1185">Reference proteome</keyword>
<dbReference type="GeneID" id="98659290"/>
<dbReference type="InterPro" id="IPR005149">
    <property type="entry name" value="Tscrpt_reg_PadR_N"/>
</dbReference>
<dbReference type="InterPro" id="IPR036388">
    <property type="entry name" value="WH-like_DNA-bd_sf"/>
</dbReference>
<reference evidence="2 3" key="1">
    <citation type="submission" date="2021-10" db="EMBL/GenBank/DDBJ databases">
        <title>Anaerobic single-cell dispensing facilitates the cultivation of human gut bacteria.</title>
        <authorList>
            <person name="Afrizal A."/>
        </authorList>
    </citation>
    <scope>NUCLEOTIDE SEQUENCE [LARGE SCALE GENOMIC DNA]</scope>
    <source>
        <strain evidence="2 3">CLA-AA-H270</strain>
    </source>
</reference>
<evidence type="ECO:0000313" key="3">
    <source>
        <dbReference type="Proteomes" id="UP001298753"/>
    </source>
</evidence>
<dbReference type="PANTHER" id="PTHR33169:SF14">
    <property type="entry name" value="TRANSCRIPTIONAL REGULATOR RV3488"/>
    <property type="match status" value="1"/>
</dbReference>
<dbReference type="AlphaFoldDB" id="A0AAW4W2N6"/>
<gene>
    <name evidence="2" type="ORF">LKD22_08835</name>
</gene>
<evidence type="ECO:0000259" key="1">
    <source>
        <dbReference type="Pfam" id="PF03551"/>
    </source>
</evidence>
<organism evidence="2 3">
    <name type="scientific">Agathobaculum butyriciproducens</name>
    <dbReference type="NCBI Taxonomy" id="1628085"/>
    <lineage>
        <taxon>Bacteria</taxon>
        <taxon>Bacillati</taxon>
        <taxon>Bacillota</taxon>
        <taxon>Clostridia</taxon>
        <taxon>Eubacteriales</taxon>
        <taxon>Butyricicoccaceae</taxon>
        <taxon>Agathobaculum</taxon>
    </lineage>
</organism>
<dbReference type="RefSeq" id="WP_110435989.1">
    <property type="nucleotide sequence ID" value="NZ_DBEZDI010000100.1"/>
</dbReference>
<dbReference type="InterPro" id="IPR036390">
    <property type="entry name" value="WH_DNA-bd_sf"/>
</dbReference>
<dbReference type="PANTHER" id="PTHR33169">
    <property type="entry name" value="PADR-FAMILY TRANSCRIPTIONAL REGULATOR"/>
    <property type="match status" value="1"/>
</dbReference>
<dbReference type="Gene3D" id="1.10.10.10">
    <property type="entry name" value="Winged helix-like DNA-binding domain superfamily/Winged helix DNA-binding domain"/>
    <property type="match status" value="1"/>
</dbReference>
<name>A0AAW4W2N6_9FIRM</name>
<dbReference type="EMBL" id="JAJEPX010000026">
    <property type="protein sequence ID" value="MCC2177227.1"/>
    <property type="molecule type" value="Genomic_DNA"/>
</dbReference>
<dbReference type="Proteomes" id="UP001298753">
    <property type="component" value="Unassembled WGS sequence"/>
</dbReference>
<accession>A0AAW4W2N6</accession>
<dbReference type="InterPro" id="IPR052509">
    <property type="entry name" value="Metal_resp_DNA-bind_regulator"/>
</dbReference>
<evidence type="ECO:0000313" key="2">
    <source>
        <dbReference type="EMBL" id="MCC2177227.1"/>
    </source>
</evidence>